<dbReference type="InterPro" id="IPR028098">
    <property type="entry name" value="Glyco_trans_4-like_N"/>
</dbReference>
<keyword evidence="2 5" id="KW-0808">Transferase</keyword>
<protein>
    <submittedName>
        <fullName evidence="5">Glycosyl transferase family 4</fullName>
    </submittedName>
</protein>
<organism evidence="5 6">
    <name type="scientific">Glaciihabitans tibetensis</name>
    <dbReference type="NCBI Taxonomy" id="1266600"/>
    <lineage>
        <taxon>Bacteria</taxon>
        <taxon>Bacillati</taxon>
        <taxon>Actinomycetota</taxon>
        <taxon>Actinomycetes</taxon>
        <taxon>Micrococcales</taxon>
        <taxon>Microbacteriaceae</taxon>
        <taxon>Glaciihabitans</taxon>
    </lineage>
</organism>
<feature type="domain" description="Glycosyltransferase subfamily 4-like N-terminal" evidence="4">
    <location>
        <begin position="33"/>
        <end position="136"/>
    </location>
</feature>
<evidence type="ECO:0000256" key="1">
    <source>
        <dbReference type="ARBA" id="ARBA00022676"/>
    </source>
</evidence>
<evidence type="ECO:0000256" key="2">
    <source>
        <dbReference type="ARBA" id="ARBA00022679"/>
    </source>
</evidence>
<comment type="caution">
    <text evidence="5">The sequence shown here is derived from an EMBL/GenBank/DDBJ whole genome shotgun (WGS) entry which is preliminary data.</text>
</comment>
<feature type="compositionally biased region" description="Basic and acidic residues" evidence="3">
    <location>
        <begin position="331"/>
        <end position="352"/>
    </location>
</feature>
<proteinExistence type="predicted"/>
<reference evidence="5 6" key="1">
    <citation type="submission" date="2018-03" db="EMBL/GenBank/DDBJ databases">
        <title>Genomic Encyclopedia of Type Strains, Phase III (KMG-III): the genomes of soil and plant-associated and newly described type strains.</title>
        <authorList>
            <person name="Whitman W."/>
        </authorList>
    </citation>
    <scope>NUCLEOTIDE SEQUENCE [LARGE SCALE GENOMIC DNA]</scope>
    <source>
        <strain evidence="5 6">CGMCC 1.12484</strain>
    </source>
</reference>
<dbReference type="Pfam" id="PF13439">
    <property type="entry name" value="Glyco_transf_4"/>
    <property type="match status" value="1"/>
</dbReference>
<evidence type="ECO:0000313" key="6">
    <source>
        <dbReference type="Proteomes" id="UP000237983"/>
    </source>
</evidence>
<dbReference type="RefSeq" id="WP_181243406.1">
    <property type="nucleotide sequence ID" value="NZ_PVTL01000006.1"/>
</dbReference>
<sequence length="375" mass="40054">MVSVPAAHPYPQRVSGSEGITVLPDPVPAGVPAGQWWPPVALDPSWIRDNASAADLVHIHFGTESFTPEHLAACVAAAHDVGWPVVFTVHDLEHPQLSDSDQSGYREQLDVLIPAADALITLTAGAAREIQRRWGRSALVLPHPAVVSDASAMPQPPASASYRVEMHLKDLRSNIDSVAMVTALCGAIDDLARAGREVTALVRMHHRVRDAAARAEIRAITAGSERVELLEHDRLDDSALAHAIAGSDVCVLPYRHGTHSGWLELCWDLGTGIAAPALGFYAEQHADGSVASFSAERSVAPSAEPDGMSDGMSLAAAIAAALDSPRATRPGSDDRAAEVRRRQAQRETERDSLTSAHAALYRQLVLDRTPSELRS</sequence>
<keyword evidence="6" id="KW-1185">Reference proteome</keyword>
<gene>
    <name evidence="5" type="ORF">B0I08_106290</name>
</gene>
<keyword evidence="1" id="KW-0328">Glycosyltransferase</keyword>
<dbReference type="SUPFAM" id="SSF53756">
    <property type="entry name" value="UDP-Glycosyltransferase/glycogen phosphorylase"/>
    <property type="match status" value="1"/>
</dbReference>
<dbReference type="AlphaFoldDB" id="A0A2T0VC01"/>
<dbReference type="Proteomes" id="UP000237983">
    <property type="component" value="Unassembled WGS sequence"/>
</dbReference>
<dbReference type="EMBL" id="PVTL01000006">
    <property type="protein sequence ID" value="PRY67682.1"/>
    <property type="molecule type" value="Genomic_DNA"/>
</dbReference>
<dbReference type="GO" id="GO:0016757">
    <property type="term" value="F:glycosyltransferase activity"/>
    <property type="evidence" value="ECO:0007669"/>
    <property type="project" value="UniProtKB-KW"/>
</dbReference>
<accession>A0A2T0VC01</accession>
<evidence type="ECO:0000256" key="3">
    <source>
        <dbReference type="SAM" id="MobiDB-lite"/>
    </source>
</evidence>
<evidence type="ECO:0000313" key="5">
    <source>
        <dbReference type="EMBL" id="PRY67682.1"/>
    </source>
</evidence>
<evidence type="ECO:0000259" key="4">
    <source>
        <dbReference type="Pfam" id="PF13439"/>
    </source>
</evidence>
<name>A0A2T0VC01_9MICO</name>
<feature type="region of interest" description="Disordered" evidence="3">
    <location>
        <begin position="323"/>
        <end position="354"/>
    </location>
</feature>
<dbReference type="Gene3D" id="3.40.50.2000">
    <property type="entry name" value="Glycogen Phosphorylase B"/>
    <property type="match status" value="1"/>
</dbReference>